<dbReference type="InterPro" id="IPR049449">
    <property type="entry name" value="TesB_ACOT8-like_N"/>
</dbReference>
<organism evidence="3 4">
    <name type="scientific">Diaporthe eres</name>
    <name type="common">Phomopsis oblonga</name>
    <dbReference type="NCBI Taxonomy" id="83184"/>
    <lineage>
        <taxon>Eukaryota</taxon>
        <taxon>Fungi</taxon>
        <taxon>Dikarya</taxon>
        <taxon>Ascomycota</taxon>
        <taxon>Pezizomycotina</taxon>
        <taxon>Sordariomycetes</taxon>
        <taxon>Sordariomycetidae</taxon>
        <taxon>Diaporthales</taxon>
        <taxon>Diaporthaceae</taxon>
        <taxon>Diaporthe</taxon>
        <taxon>Diaporthe eres species complex</taxon>
    </lineage>
</organism>
<reference evidence="3 4" key="1">
    <citation type="submission" date="2024-02" db="EMBL/GenBank/DDBJ databases">
        <title>De novo assembly and annotation of 12 fungi associated with fruit tree decline syndrome in Ontario, Canada.</title>
        <authorList>
            <person name="Sulman M."/>
            <person name="Ellouze W."/>
            <person name="Ilyukhin E."/>
        </authorList>
    </citation>
    <scope>NUCLEOTIDE SEQUENCE [LARGE SCALE GENOMIC DNA]</scope>
    <source>
        <strain evidence="3 4">M169</strain>
    </source>
</reference>
<gene>
    <name evidence="3" type="ORF">SLS63_007971</name>
</gene>
<dbReference type="InterPro" id="IPR042171">
    <property type="entry name" value="Acyl-CoA_hotdog"/>
</dbReference>
<keyword evidence="4" id="KW-1185">Reference proteome</keyword>
<sequence>MVSEKAKAGPVSFAAATQVQRLDSHTYKVNLDDAFCVGNVPNGGYTASCMLAAARAHLAPRDQPDTLTAHFEYPSRTQPGPAVVKVEDVKIAGQLSTLHLTLWQGGLVDKAPWITTAPGTGASRRIILAYSTHTNLRTFTGISLPTGFETTAAAELPPVPDFGALGGAGGQRGGDGRWEESDPPAAMRAAARSLQNWGFYVPREGPLTPGVLDMWVRLSSGERIAQGALAYLVDSYPYNLHEFLAAPELRELLQASRKGEAAGDTPEGRDLKAKDENRAGMWFPTVVMNLEVKKALPEEGVEWLAVRVTSKQIKDGKFDLDISVRDVDGELVALSHHVAMILSIERNTRKSRSSL</sequence>
<dbReference type="InterPro" id="IPR049450">
    <property type="entry name" value="ACOT8-like_C"/>
</dbReference>
<dbReference type="Gene3D" id="2.40.160.210">
    <property type="entry name" value="Acyl-CoA thioesterase, double hotdog domain"/>
    <property type="match status" value="2"/>
</dbReference>
<dbReference type="Pfam" id="PF20789">
    <property type="entry name" value="4HBT_3C"/>
    <property type="match status" value="1"/>
</dbReference>
<dbReference type="Proteomes" id="UP001430848">
    <property type="component" value="Unassembled WGS sequence"/>
</dbReference>
<comment type="caution">
    <text evidence="3">The sequence shown here is derived from an EMBL/GenBank/DDBJ whole genome shotgun (WGS) entry which is preliminary data.</text>
</comment>
<name>A0ABR1P3X1_DIAER</name>
<dbReference type="InterPro" id="IPR029069">
    <property type="entry name" value="HotDog_dom_sf"/>
</dbReference>
<evidence type="ECO:0000313" key="4">
    <source>
        <dbReference type="Proteomes" id="UP001430848"/>
    </source>
</evidence>
<dbReference type="SUPFAM" id="SSF54637">
    <property type="entry name" value="Thioesterase/thiol ester dehydrase-isomerase"/>
    <property type="match status" value="1"/>
</dbReference>
<protein>
    <recommendedName>
        <fullName evidence="5">Thioesterase family protein</fullName>
    </recommendedName>
</protein>
<dbReference type="PANTHER" id="PTHR38110">
    <property type="entry name" value="CHROMOSOME 23, WHOLE GENOME SHOTGUN SEQUENCE"/>
    <property type="match status" value="1"/>
</dbReference>
<accession>A0ABR1P3X1</accession>
<evidence type="ECO:0000259" key="1">
    <source>
        <dbReference type="Pfam" id="PF13622"/>
    </source>
</evidence>
<dbReference type="Pfam" id="PF13622">
    <property type="entry name" value="4HBT_3"/>
    <property type="match status" value="1"/>
</dbReference>
<feature type="domain" description="Acyl-CoA thioesterase-like N-terminal HotDog" evidence="1">
    <location>
        <begin position="33"/>
        <end position="113"/>
    </location>
</feature>
<proteinExistence type="predicted"/>
<dbReference type="PANTHER" id="PTHR38110:SF1">
    <property type="entry name" value="THIOESTERASE DOMAIN-CONTAINING PROTEIN"/>
    <property type="match status" value="1"/>
</dbReference>
<dbReference type="EMBL" id="JAKNSF020000047">
    <property type="protein sequence ID" value="KAK7725816.1"/>
    <property type="molecule type" value="Genomic_DNA"/>
</dbReference>
<evidence type="ECO:0000259" key="2">
    <source>
        <dbReference type="Pfam" id="PF20789"/>
    </source>
</evidence>
<feature type="domain" description="Acyl-CoA thioesterase-like C-terminal" evidence="2">
    <location>
        <begin position="191"/>
        <end position="341"/>
    </location>
</feature>
<dbReference type="InterPro" id="IPR052389">
    <property type="entry name" value="Sec_Metab_Biosynth-Assoc"/>
</dbReference>
<evidence type="ECO:0000313" key="3">
    <source>
        <dbReference type="EMBL" id="KAK7725816.1"/>
    </source>
</evidence>
<evidence type="ECO:0008006" key="5">
    <source>
        <dbReference type="Google" id="ProtNLM"/>
    </source>
</evidence>